<dbReference type="InterPro" id="IPR016169">
    <property type="entry name" value="FAD-bd_PCMH_sub2"/>
</dbReference>
<comment type="cofactor">
    <cofactor evidence="1">
        <name>FAD</name>
        <dbReference type="ChEBI" id="CHEBI:57692"/>
    </cofactor>
</comment>
<dbReference type="PANTHER" id="PTHR42973:SF39">
    <property type="entry name" value="FAD-BINDING PCMH-TYPE DOMAIN-CONTAINING PROTEIN"/>
    <property type="match status" value="1"/>
</dbReference>
<dbReference type="InterPro" id="IPR016166">
    <property type="entry name" value="FAD-bd_PCMH"/>
</dbReference>
<dbReference type="AlphaFoldDB" id="A0A318Z9I5"/>
<sequence>MKTPLICLFISAAVAAVLPSLTDLSPAAATLTAHTVGAPPLFTGETIQLTEGVLHKLREASKGESLSNQFGFGNEQSRTNITRQCKILPGDPAWPSQSTWDLFDQLLGGRLLRPSLLASPCYAEWPEFNNATCYNLSMNWLNSSLHIGHPTSIMNPLYAGRSCMPFGFNYTNTCTEGGYPAYVVNASTAAQVQLAVNFARNSNLRLVVKNTGHDFNGKSSGKGALSIWTHWLKDKVFYPSFAADDGYVGPAMKLGSGVQAFEAYEYAKQHNVTVVGGEGVTVGLAGGYTLGGGHSPLSSLYGMAADQVLALQVVLADGRFITATSKQHADIYWMLCGGGGSTIGVVTSITIKTYPQIPTTTVTFNFTANDTPGPTAFWAGVESYLDNIERLVDAGTYAYYDLGASVAERGTTYPGDTDYYLRIQSLVAPNMTIAETRSLLQPWFDRLDRLGIRYTPQYYYANNFHDAWKFAFPQEYMGAATTKIASRLLPRQAYHDDAVRQRNFLAHKDAVANGFSIAGFHLTGKGRAVAPPTNNAVLPAWRETLTHAIVIGQWNSTADWKTVERTSSALTKWMQALRDLGSSGAYMSEADLLEPDLTDAFYGVNYPRLHALKQRYDPTGVFFALTAVGAEDWTVLVEDPLPESWNNNGRLCPRGVK</sequence>
<keyword evidence="3" id="KW-0285">Flavoprotein</keyword>
<dbReference type="SUPFAM" id="SSF56176">
    <property type="entry name" value="FAD-binding/transporter-associated domain-like"/>
    <property type="match status" value="1"/>
</dbReference>
<dbReference type="Pfam" id="PF01565">
    <property type="entry name" value="FAD_binding_4"/>
    <property type="match status" value="1"/>
</dbReference>
<dbReference type="PROSITE" id="PS51387">
    <property type="entry name" value="FAD_PCMH"/>
    <property type="match status" value="1"/>
</dbReference>
<dbReference type="PANTHER" id="PTHR42973">
    <property type="entry name" value="BINDING OXIDOREDUCTASE, PUTATIVE (AFU_ORTHOLOGUE AFUA_1G17690)-RELATED"/>
    <property type="match status" value="1"/>
</dbReference>
<proteinExistence type="inferred from homology"/>
<dbReference type="Gene3D" id="3.30.465.10">
    <property type="match status" value="2"/>
</dbReference>
<evidence type="ECO:0000256" key="2">
    <source>
        <dbReference type="ARBA" id="ARBA00005466"/>
    </source>
</evidence>
<dbReference type="InterPro" id="IPR006094">
    <property type="entry name" value="Oxid_FAD_bind_N"/>
</dbReference>
<feature type="signal peptide" evidence="6">
    <location>
        <begin position="1"/>
        <end position="16"/>
    </location>
</feature>
<keyword evidence="5" id="KW-0560">Oxidoreductase</keyword>
<accession>A0A318Z9I5</accession>
<dbReference type="GeneID" id="37078143"/>
<dbReference type="InterPro" id="IPR012951">
    <property type="entry name" value="BBE"/>
</dbReference>
<dbReference type="Proteomes" id="UP000248349">
    <property type="component" value="Unassembled WGS sequence"/>
</dbReference>
<dbReference type="RefSeq" id="XP_025429006.1">
    <property type="nucleotide sequence ID" value="XM_025576914.1"/>
</dbReference>
<evidence type="ECO:0000313" key="8">
    <source>
        <dbReference type="EMBL" id="PYH43024.1"/>
    </source>
</evidence>
<feature type="chain" id="PRO_5016319845" evidence="6">
    <location>
        <begin position="17"/>
        <end position="657"/>
    </location>
</feature>
<dbReference type="InterPro" id="IPR050416">
    <property type="entry name" value="FAD-linked_Oxidoreductase"/>
</dbReference>
<dbReference type="InterPro" id="IPR036318">
    <property type="entry name" value="FAD-bd_PCMH-like_sf"/>
</dbReference>
<keyword evidence="4" id="KW-0274">FAD</keyword>
<feature type="domain" description="FAD-binding PCMH-type" evidence="7">
    <location>
        <begin position="176"/>
        <end position="356"/>
    </location>
</feature>
<dbReference type="GO" id="GO:0071949">
    <property type="term" value="F:FAD binding"/>
    <property type="evidence" value="ECO:0007669"/>
    <property type="project" value="InterPro"/>
</dbReference>
<organism evidence="8 9">
    <name type="scientific">Aspergillus saccharolyticus JOP 1030-1</name>
    <dbReference type="NCBI Taxonomy" id="1450539"/>
    <lineage>
        <taxon>Eukaryota</taxon>
        <taxon>Fungi</taxon>
        <taxon>Dikarya</taxon>
        <taxon>Ascomycota</taxon>
        <taxon>Pezizomycotina</taxon>
        <taxon>Eurotiomycetes</taxon>
        <taxon>Eurotiomycetidae</taxon>
        <taxon>Eurotiales</taxon>
        <taxon>Aspergillaceae</taxon>
        <taxon>Aspergillus</taxon>
        <taxon>Aspergillus subgen. Circumdati</taxon>
    </lineage>
</organism>
<evidence type="ECO:0000256" key="6">
    <source>
        <dbReference type="SAM" id="SignalP"/>
    </source>
</evidence>
<evidence type="ECO:0000256" key="1">
    <source>
        <dbReference type="ARBA" id="ARBA00001974"/>
    </source>
</evidence>
<evidence type="ECO:0000259" key="7">
    <source>
        <dbReference type="PROSITE" id="PS51387"/>
    </source>
</evidence>
<dbReference type="Pfam" id="PF08031">
    <property type="entry name" value="BBE"/>
    <property type="match status" value="1"/>
</dbReference>
<comment type="similarity">
    <text evidence="2">Belongs to the oxygen-dependent FAD-linked oxidoreductase family.</text>
</comment>
<evidence type="ECO:0000256" key="5">
    <source>
        <dbReference type="ARBA" id="ARBA00023002"/>
    </source>
</evidence>
<evidence type="ECO:0000256" key="4">
    <source>
        <dbReference type="ARBA" id="ARBA00022827"/>
    </source>
</evidence>
<reference evidence="8 9" key="1">
    <citation type="submission" date="2016-12" db="EMBL/GenBank/DDBJ databases">
        <title>The genomes of Aspergillus section Nigri reveals drivers in fungal speciation.</title>
        <authorList>
            <consortium name="DOE Joint Genome Institute"/>
            <person name="Vesth T.C."/>
            <person name="Nybo J."/>
            <person name="Theobald S."/>
            <person name="Brandl J."/>
            <person name="Frisvad J.C."/>
            <person name="Nielsen K.F."/>
            <person name="Lyhne E.K."/>
            <person name="Kogle M.E."/>
            <person name="Kuo A."/>
            <person name="Riley R."/>
            <person name="Clum A."/>
            <person name="Nolan M."/>
            <person name="Lipzen A."/>
            <person name="Salamov A."/>
            <person name="Henrissat B."/>
            <person name="Wiebenga A."/>
            <person name="De Vries R.P."/>
            <person name="Grigoriev I.V."/>
            <person name="Mortensen U.H."/>
            <person name="Andersen M.R."/>
            <person name="Baker S.E."/>
        </authorList>
    </citation>
    <scope>NUCLEOTIDE SEQUENCE [LARGE SCALE GENOMIC DNA]</scope>
    <source>
        <strain evidence="8 9">JOP 1030-1</strain>
    </source>
</reference>
<evidence type="ECO:0000256" key="3">
    <source>
        <dbReference type="ARBA" id="ARBA00022630"/>
    </source>
</evidence>
<dbReference type="OrthoDB" id="9983560at2759"/>
<keyword evidence="6" id="KW-0732">Signal</keyword>
<protein>
    <submittedName>
        <fullName evidence="8">Restculine oxidase</fullName>
    </submittedName>
</protein>
<name>A0A318Z9I5_9EURO</name>
<gene>
    <name evidence="8" type="ORF">BP01DRAFT_375827</name>
</gene>
<dbReference type="STRING" id="1450539.A0A318Z9I5"/>
<keyword evidence="9" id="KW-1185">Reference proteome</keyword>
<dbReference type="GO" id="GO:0016491">
    <property type="term" value="F:oxidoreductase activity"/>
    <property type="evidence" value="ECO:0007669"/>
    <property type="project" value="UniProtKB-KW"/>
</dbReference>
<evidence type="ECO:0000313" key="9">
    <source>
        <dbReference type="Proteomes" id="UP000248349"/>
    </source>
</evidence>
<dbReference type="EMBL" id="KZ821247">
    <property type="protein sequence ID" value="PYH43024.1"/>
    <property type="molecule type" value="Genomic_DNA"/>
</dbReference>